<protein>
    <submittedName>
        <fullName evidence="1">Uncharacterized protein</fullName>
    </submittedName>
</protein>
<dbReference type="Gramene" id="rna49774">
    <property type="protein sequence ID" value="RHN43230.1"/>
    <property type="gene ID" value="gene49774"/>
</dbReference>
<name>A0A396GQB0_MEDTR</name>
<organism evidence="1">
    <name type="scientific">Medicago truncatula</name>
    <name type="common">Barrel medic</name>
    <name type="synonym">Medicago tribuloides</name>
    <dbReference type="NCBI Taxonomy" id="3880"/>
    <lineage>
        <taxon>Eukaryota</taxon>
        <taxon>Viridiplantae</taxon>
        <taxon>Streptophyta</taxon>
        <taxon>Embryophyta</taxon>
        <taxon>Tracheophyta</taxon>
        <taxon>Spermatophyta</taxon>
        <taxon>Magnoliopsida</taxon>
        <taxon>eudicotyledons</taxon>
        <taxon>Gunneridae</taxon>
        <taxon>Pentapetalae</taxon>
        <taxon>rosids</taxon>
        <taxon>fabids</taxon>
        <taxon>Fabales</taxon>
        <taxon>Fabaceae</taxon>
        <taxon>Papilionoideae</taxon>
        <taxon>50 kb inversion clade</taxon>
        <taxon>NPAAA clade</taxon>
        <taxon>Hologalegina</taxon>
        <taxon>IRL clade</taxon>
        <taxon>Trifolieae</taxon>
        <taxon>Medicago</taxon>
    </lineage>
</organism>
<sequence>MIHLCLLRDTLYMLECQGNENPLFADFSSLKPIYKLSQITTRIWRKKEMKRMKTNVFSS</sequence>
<dbReference type="EMBL" id="PSQE01000008">
    <property type="protein sequence ID" value="RHN43230.1"/>
    <property type="molecule type" value="Genomic_DNA"/>
</dbReference>
<gene>
    <name evidence="1" type="ORF">MtrunA17_Chr8g0385561</name>
</gene>
<comment type="caution">
    <text evidence="1">The sequence shown here is derived from an EMBL/GenBank/DDBJ whole genome shotgun (WGS) entry which is preliminary data.</text>
</comment>
<reference evidence="1" key="1">
    <citation type="journal article" date="2018" name="Nat. Plants">
        <title>Whole-genome landscape of Medicago truncatula symbiotic genes.</title>
        <authorList>
            <person name="Pecrix Y."/>
            <person name="Gamas P."/>
            <person name="Carrere S."/>
        </authorList>
    </citation>
    <scope>NUCLEOTIDE SEQUENCE</scope>
    <source>
        <tissue evidence="1">Leaves</tissue>
    </source>
</reference>
<evidence type="ECO:0000313" key="1">
    <source>
        <dbReference type="EMBL" id="RHN43230.1"/>
    </source>
</evidence>
<dbReference type="AlphaFoldDB" id="A0A396GQB0"/>
<dbReference type="Proteomes" id="UP000265566">
    <property type="component" value="Chromosome 8"/>
</dbReference>
<accession>A0A396GQB0</accession>
<proteinExistence type="predicted"/>